<proteinExistence type="predicted"/>
<organism evidence="1 2">
    <name type="scientific">Lecanicillium saksenae</name>
    <dbReference type="NCBI Taxonomy" id="468837"/>
    <lineage>
        <taxon>Eukaryota</taxon>
        <taxon>Fungi</taxon>
        <taxon>Dikarya</taxon>
        <taxon>Ascomycota</taxon>
        <taxon>Pezizomycotina</taxon>
        <taxon>Sordariomycetes</taxon>
        <taxon>Hypocreomycetidae</taxon>
        <taxon>Hypocreales</taxon>
        <taxon>Cordycipitaceae</taxon>
        <taxon>Lecanicillium</taxon>
    </lineage>
</organism>
<dbReference type="Proteomes" id="UP001148737">
    <property type="component" value="Unassembled WGS sequence"/>
</dbReference>
<name>A0ACC1QTM0_9HYPO</name>
<protein>
    <submittedName>
        <fullName evidence="1">Uncharacterized protein</fullName>
    </submittedName>
</protein>
<dbReference type="EMBL" id="JANAKD010000656">
    <property type="protein sequence ID" value="KAJ3491165.1"/>
    <property type="molecule type" value="Genomic_DNA"/>
</dbReference>
<keyword evidence="2" id="KW-1185">Reference proteome</keyword>
<evidence type="ECO:0000313" key="1">
    <source>
        <dbReference type="EMBL" id="KAJ3491165.1"/>
    </source>
</evidence>
<evidence type="ECO:0000313" key="2">
    <source>
        <dbReference type="Proteomes" id="UP001148737"/>
    </source>
</evidence>
<gene>
    <name evidence="1" type="ORF">NLG97_g5640</name>
</gene>
<sequence>MHSSTLAAILGLAGTGQALMKPIRAQFPGDKAATGTGTLAYFDQLIDHRQPELGTFKQGYYYNTDYYKVPGSPISMEAPTERELKPKDVALTNSSMTGFIAQNVGGAAVAIEHRYFGESTPVNHSDYSADTLQHLTLDNSLQDLVYFARNVKLPFDTEGLSHPDKAPWTLAGCSYPGAASAWTEHLYPGTYWAYEAGSAVVEARSDLWTWYKGIEQAMPRNCSADWKRIIGHIDNVYMNGSEDEKIQLRTNLGDDKNTTYPISAQGASSWLSYWQGQQYNDGYSPFFQWCDYIEGQYPDTQELYPGAEGVGLDKALENFFHAVKSLPPFPGSSLGDDVDPWLWFLCNEPFEWWQDDRPGEPFGMVTSYATREYLIDQVCGTSFPNQTNYGLASGKGAEGVNQRTGGWDQTNTTRLVWVNADQDPWLYATVSSPDRPGGPLESTDEAPVYMLRGAAHCNDFVTDNYWANEDARNMFDGVATYMQKWVAEFYEEKNITRPV</sequence>
<reference evidence="1" key="1">
    <citation type="submission" date="2022-07" db="EMBL/GenBank/DDBJ databases">
        <title>Genome Sequence of Lecanicillium saksenae.</title>
        <authorList>
            <person name="Buettner E."/>
        </authorList>
    </citation>
    <scope>NUCLEOTIDE SEQUENCE</scope>
    <source>
        <strain evidence="1">VT-O1</strain>
    </source>
</reference>
<accession>A0ACC1QTM0</accession>
<comment type="caution">
    <text evidence="1">The sequence shown here is derived from an EMBL/GenBank/DDBJ whole genome shotgun (WGS) entry which is preliminary data.</text>
</comment>